<dbReference type="Pfam" id="PF13362">
    <property type="entry name" value="Toprim_3"/>
    <property type="match status" value="1"/>
</dbReference>
<evidence type="ECO:0000313" key="3">
    <source>
        <dbReference type="EMBL" id="KZB93538.1"/>
    </source>
</evidence>
<gene>
    <name evidence="3" type="ORF">AVM11_11740</name>
</gene>
<evidence type="ECO:0000259" key="2">
    <source>
        <dbReference type="Pfam" id="PF23639"/>
    </source>
</evidence>
<accession>A0A175XYZ7</accession>
<dbReference type="OrthoDB" id="7465087at2"/>
<dbReference type="AlphaFoldDB" id="A0A175XYZ7"/>
<dbReference type="STRING" id="621456.BJP26_14545"/>
<organism evidence="3 4">
    <name type="scientific">Sphingomonas melonis TY</name>
    <dbReference type="NCBI Taxonomy" id="621456"/>
    <lineage>
        <taxon>Bacteria</taxon>
        <taxon>Pseudomonadati</taxon>
        <taxon>Pseudomonadota</taxon>
        <taxon>Alphaproteobacteria</taxon>
        <taxon>Sphingomonadales</taxon>
        <taxon>Sphingomonadaceae</taxon>
        <taxon>Sphingomonas</taxon>
    </lineage>
</organism>
<evidence type="ECO:0000259" key="1">
    <source>
        <dbReference type="Pfam" id="PF13362"/>
    </source>
</evidence>
<keyword evidence="4" id="KW-1185">Reference proteome</keyword>
<evidence type="ECO:0000313" key="4">
    <source>
        <dbReference type="Proteomes" id="UP000078460"/>
    </source>
</evidence>
<proteinExistence type="predicted"/>
<dbReference type="InterPro" id="IPR006171">
    <property type="entry name" value="TOPRIM_dom"/>
</dbReference>
<reference evidence="3" key="1">
    <citation type="submission" date="2016-03" db="EMBL/GenBank/DDBJ databases">
        <title>Sphingomonas melonis TY, whole genome shotgun sequencing.</title>
        <authorList>
            <person name="Wang H."/>
            <person name="Zhu P."/>
        </authorList>
    </citation>
    <scope>NUCLEOTIDE SEQUENCE [LARGE SCALE GENOMIC DNA]</scope>
    <source>
        <strain evidence="3">TY</strain>
    </source>
</reference>
<dbReference type="RefSeq" id="WP_062126072.1">
    <property type="nucleotide sequence ID" value="NZ_CP017578.1"/>
</dbReference>
<dbReference type="KEGG" id="smy:BJP26_14545"/>
<dbReference type="Pfam" id="PF23639">
    <property type="entry name" value="DUF7146"/>
    <property type="match status" value="1"/>
</dbReference>
<dbReference type="InterPro" id="IPR055570">
    <property type="entry name" value="DUF7146"/>
</dbReference>
<feature type="domain" description="Toprim" evidence="1">
    <location>
        <begin position="190"/>
        <end position="277"/>
    </location>
</feature>
<dbReference type="Proteomes" id="UP000078460">
    <property type="component" value="Unassembled WGS sequence"/>
</dbReference>
<comment type="caution">
    <text evidence="3">The sequence shown here is derived from an EMBL/GenBank/DDBJ whole genome shotgun (WGS) entry which is preliminary data.</text>
</comment>
<feature type="domain" description="DUF7146" evidence="2">
    <location>
        <begin position="88"/>
        <end position="182"/>
    </location>
</feature>
<sequence>MGITANRPSQHMVDLVGALGGTWLGYKAMCRCPAHADKTPSLSIRQGDRGLLVTCFAGCDAGDILRELDRIPLGRRYEPPAPIRATGTANIDRLWNEAIGVSGTLAERYLASRHLLPAPNDVRFHPRCPHGPKPTTKFKPALLVGVREGLRLVAFQRIFLTGAGDGYTDKATLGLLGTGAWRGGDLGPTLGLAEGFESARAWSKIRGLPCWSSFGSRRLDLLTIPSFVTKLVLAADRDLSGRRAVARSIEHYASDALSIVADYPPAPFKDWAEVLEAKERGGGGRR</sequence>
<protein>
    <submittedName>
        <fullName evidence="3">Virulence-associated protein E</fullName>
    </submittedName>
</protein>
<name>A0A175XYZ7_9SPHN</name>
<dbReference type="EMBL" id="LQCK02000068">
    <property type="protein sequence ID" value="KZB93538.1"/>
    <property type="molecule type" value="Genomic_DNA"/>
</dbReference>